<keyword evidence="3" id="KW-0433">Leucine-rich repeat</keyword>
<dbReference type="Proteomes" id="UP000549394">
    <property type="component" value="Unassembled WGS sequence"/>
</dbReference>
<dbReference type="GO" id="GO:0009966">
    <property type="term" value="P:regulation of signal transduction"/>
    <property type="evidence" value="ECO:0007669"/>
    <property type="project" value="UniProtKB-ARBA"/>
</dbReference>
<dbReference type="PANTHER" id="PTHR48051:SF54">
    <property type="entry name" value="LEUCINE-RICH REPEAT-CONTAINING PROTEIN"/>
    <property type="match status" value="1"/>
</dbReference>
<evidence type="ECO:0000256" key="6">
    <source>
        <dbReference type="ARBA" id="ARBA00022692"/>
    </source>
</evidence>
<evidence type="ECO:0000256" key="2">
    <source>
        <dbReference type="ARBA" id="ARBA00008661"/>
    </source>
</evidence>
<dbReference type="InterPro" id="IPR050216">
    <property type="entry name" value="LRR_domain-containing"/>
</dbReference>
<dbReference type="Pfam" id="PF00560">
    <property type="entry name" value="LRR_1"/>
    <property type="match status" value="3"/>
</dbReference>
<dbReference type="SUPFAM" id="SSF52058">
    <property type="entry name" value="L domain-like"/>
    <property type="match status" value="1"/>
</dbReference>
<keyword evidence="8" id="KW-0735">Signal-anchor</keyword>
<dbReference type="InterPro" id="IPR002659">
    <property type="entry name" value="Glyco_trans_31"/>
</dbReference>
<keyword evidence="5" id="KW-0808">Transferase</keyword>
<evidence type="ECO:0000256" key="11">
    <source>
        <dbReference type="ARBA" id="ARBA00023136"/>
    </source>
</evidence>
<dbReference type="SMART" id="SM00364">
    <property type="entry name" value="LRR_BAC"/>
    <property type="match status" value="6"/>
</dbReference>
<comment type="similarity">
    <text evidence="2">Belongs to the glycosyltransferase 31 family.</text>
</comment>
<dbReference type="SUPFAM" id="SSF52540">
    <property type="entry name" value="P-loop containing nucleoside triphosphate hydrolases"/>
    <property type="match status" value="1"/>
</dbReference>
<dbReference type="SMART" id="SM00369">
    <property type="entry name" value="LRR_TYP"/>
    <property type="match status" value="8"/>
</dbReference>
<evidence type="ECO:0000256" key="4">
    <source>
        <dbReference type="ARBA" id="ARBA00022676"/>
    </source>
</evidence>
<dbReference type="GO" id="GO:0000139">
    <property type="term" value="C:Golgi membrane"/>
    <property type="evidence" value="ECO:0007669"/>
    <property type="project" value="UniProtKB-SubCell"/>
</dbReference>
<dbReference type="Gene3D" id="3.90.550.50">
    <property type="match status" value="1"/>
</dbReference>
<reference evidence="13 14" key="1">
    <citation type="submission" date="2020-08" db="EMBL/GenBank/DDBJ databases">
        <authorList>
            <person name="Hejnol A."/>
        </authorList>
    </citation>
    <scope>NUCLEOTIDE SEQUENCE [LARGE SCALE GENOMIC DNA]</scope>
</reference>
<keyword evidence="6 12" id="KW-0812">Transmembrane</keyword>
<evidence type="ECO:0000256" key="7">
    <source>
        <dbReference type="ARBA" id="ARBA00022737"/>
    </source>
</evidence>
<keyword evidence="10" id="KW-0333">Golgi apparatus</keyword>
<dbReference type="Pfam" id="PF01762">
    <property type="entry name" value="Galactosyl_T"/>
    <property type="match status" value="1"/>
</dbReference>
<evidence type="ECO:0000256" key="1">
    <source>
        <dbReference type="ARBA" id="ARBA00004323"/>
    </source>
</evidence>
<evidence type="ECO:0000256" key="10">
    <source>
        <dbReference type="ARBA" id="ARBA00023034"/>
    </source>
</evidence>
<protein>
    <submittedName>
        <fullName evidence="13">DgyrCDS4293</fullName>
    </submittedName>
</protein>
<keyword evidence="9 12" id="KW-1133">Transmembrane helix</keyword>
<dbReference type="Pfam" id="PF08477">
    <property type="entry name" value="Roc"/>
    <property type="match status" value="1"/>
</dbReference>
<sequence>MIRSDWYYLKWICLLAFTTWILLGWIKRDSKIILPHNGQLIHTDIFNETRLNISKLLAKKKFEKNNKYVIDKDYKFAKTLKRENKVLFFEFKIPETSLICSNETEYLILIHTNLKHFEKRKILRSSWIKFANQSKVYFFIGTHLNEKLKLAIIKEAEEFKDIVQVNIIESYSNLALKSVAALHFKDTFCPSSKYLIKIDDDVILNFENLIKAVVQLKFTQWGILGLFYMMTADLIRPMIQVSEIIEIIPIEDVFITEKNKVVSVDLSGQGLTAIANSILERTEIERLNLSSNNLRALNSDVKKLVNITHLDLSRNTIKCSHAHDYGGLPAELAKLAHLEYLNIAECNFTIIPPTIWLLRRLKKLDLSRNKINVLPPDVGQLSGLQWFAIQHANLSTLPPEIALCQNLEHLILWGNAIDSLPETLKQMRRLKCLELNLRSCAAVIDDYMMKLLKDGKCESTHIPAVLFDIPALERLDLDEFPPVICTMKNIQSLDLSKNFLTTLPPALTDLSNLKLLNVNSNELEKLPTSICNLSRLNSLDISNNKLSILPENIGNLKRLKQLLCSKNRLQNLPFSICNLFKLHTLDISNNELSSLPNDMASLIGIKSAHSYRKLHIDGLWLHGNPLTQPPPQIWKTDDIQSIFDYMKRLKISETPNLQPLKTIILGNYQCGKTSFLNTMITGKGCKTTSITDSTEVLERTLWRTSNNVDFLFIEFGGHDVYETVLRHFMDKNALYIILYNHSTYQTENHYDHIGKYLDLIRTHAPGAVVKIIGAKSDEWRDISRMPEIVLKEVEMNLRDYEEKDKLRYEENIKNLKSLNCDKEYEKLRGIIEKPVNIIPGIVYTSVIDKVRNILDFVNELELIAINKELFPQNQRFVPQSWKLFRSDLSRKDNLFIEIDNARKLAENRGIKKDDFSSMLQHMQLSGDLLWPKKISSLENFLFHKPTDLVQKMRFLFRYNLDKFLDLGAECVWSAKGLFTEQTMEISRRAILEAGQLSWRAARCFFFHDKNLDSESELRTLLNILENFGFCYVIPPPRIPPPLSHFVPAVVVPSLNTIPNGNNPDWWCQGEDFKCMRIIFPLKPIPRSFFYFLACKVQALVELRSDTCLCIRARTIDQTFIKLEIQEDRKEFFFKLHGSEDVFTNLQSLILEAANYYEGIIYLVDYD</sequence>
<keyword evidence="11 12" id="KW-0472">Membrane</keyword>
<dbReference type="InterPro" id="IPR027417">
    <property type="entry name" value="P-loop_NTPase"/>
</dbReference>
<evidence type="ECO:0000256" key="8">
    <source>
        <dbReference type="ARBA" id="ARBA00022968"/>
    </source>
</evidence>
<name>A0A7I8VJ56_9ANNE</name>
<dbReference type="Gene3D" id="3.40.50.300">
    <property type="entry name" value="P-loop containing nucleotide triphosphate hydrolases"/>
    <property type="match status" value="1"/>
</dbReference>
<keyword evidence="7" id="KW-0677">Repeat</keyword>
<dbReference type="GO" id="GO:0016758">
    <property type="term" value="F:hexosyltransferase activity"/>
    <property type="evidence" value="ECO:0007669"/>
    <property type="project" value="InterPro"/>
</dbReference>
<dbReference type="InterPro" id="IPR032675">
    <property type="entry name" value="LRR_dom_sf"/>
</dbReference>
<accession>A0A7I8VJ56</accession>
<feature type="transmembrane region" description="Helical" evidence="12">
    <location>
        <begin position="7"/>
        <end position="26"/>
    </location>
</feature>
<dbReference type="InterPro" id="IPR003591">
    <property type="entry name" value="Leu-rich_rpt_typical-subtyp"/>
</dbReference>
<dbReference type="Pfam" id="PF13855">
    <property type="entry name" value="LRR_8"/>
    <property type="match status" value="1"/>
</dbReference>
<dbReference type="OrthoDB" id="676979at2759"/>
<dbReference type="EMBL" id="CAJFCJ010000006">
    <property type="protein sequence ID" value="CAD5115305.1"/>
    <property type="molecule type" value="Genomic_DNA"/>
</dbReference>
<comment type="subcellular location">
    <subcellularLocation>
        <location evidence="1">Golgi apparatus membrane</location>
        <topology evidence="1">Single-pass type II membrane protein</topology>
    </subcellularLocation>
</comment>
<gene>
    <name evidence="13" type="ORF">DGYR_LOCUS4057</name>
</gene>
<dbReference type="Gene3D" id="3.80.10.10">
    <property type="entry name" value="Ribonuclease Inhibitor"/>
    <property type="match status" value="1"/>
</dbReference>
<evidence type="ECO:0000256" key="9">
    <source>
        <dbReference type="ARBA" id="ARBA00022989"/>
    </source>
</evidence>
<dbReference type="PANTHER" id="PTHR48051">
    <property type="match status" value="1"/>
</dbReference>
<evidence type="ECO:0000313" key="13">
    <source>
        <dbReference type="EMBL" id="CAD5115305.1"/>
    </source>
</evidence>
<evidence type="ECO:0000256" key="5">
    <source>
        <dbReference type="ARBA" id="ARBA00022679"/>
    </source>
</evidence>
<keyword evidence="4" id="KW-0328">Glycosyltransferase</keyword>
<comment type="caution">
    <text evidence="13">The sequence shown here is derived from an EMBL/GenBank/DDBJ whole genome shotgun (WGS) entry which is preliminary data.</text>
</comment>
<keyword evidence="14" id="KW-1185">Reference proteome</keyword>
<evidence type="ECO:0000313" key="14">
    <source>
        <dbReference type="Proteomes" id="UP000549394"/>
    </source>
</evidence>
<proteinExistence type="inferred from homology"/>
<evidence type="ECO:0000256" key="12">
    <source>
        <dbReference type="SAM" id="Phobius"/>
    </source>
</evidence>
<dbReference type="InterPro" id="IPR001611">
    <property type="entry name" value="Leu-rich_rpt"/>
</dbReference>
<evidence type="ECO:0000256" key="3">
    <source>
        <dbReference type="ARBA" id="ARBA00022614"/>
    </source>
</evidence>
<organism evidence="13 14">
    <name type="scientific">Dimorphilus gyrociliatus</name>
    <dbReference type="NCBI Taxonomy" id="2664684"/>
    <lineage>
        <taxon>Eukaryota</taxon>
        <taxon>Metazoa</taxon>
        <taxon>Spiralia</taxon>
        <taxon>Lophotrochozoa</taxon>
        <taxon>Annelida</taxon>
        <taxon>Polychaeta</taxon>
        <taxon>Polychaeta incertae sedis</taxon>
        <taxon>Dinophilidae</taxon>
        <taxon>Dimorphilus</taxon>
    </lineage>
</organism>
<dbReference type="AlphaFoldDB" id="A0A7I8VJ56"/>
<dbReference type="PROSITE" id="PS51450">
    <property type="entry name" value="LRR"/>
    <property type="match status" value="2"/>
</dbReference>